<evidence type="ECO:0000313" key="1">
    <source>
        <dbReference type="EMBL" id="RKQ31262.1"/>
    </source>
</evidence>
<sequence>MLFPQDKEDYVSEASHEENVLFILEESPYSASAILHALDIFKAILHNFTFRVVGPPRIQNFSSKI</sequence>
<name>A0A494ZX16_9BACI</name>
<gene>
    <name evidence="1" type="ORF">D8M06_14405</name>
</gene>
<protein>
    <submittedName>
        <fullName evidence="1">Uncharacterized protein</fullName>
    </submittedName>
</protein>
<accession>A0A494ZX16</accession>
<reference evidence="1 2" key="1">
    <citation type="journal article" date="2016" name="Int. J. Syst. Evol. Microbiol.">
        <title>Oceanobacillus halophilus sp. nov., a novel moderately halophilic bacterium from a hypersaline lake.</title>
        <authorList>
            <person name="Amoozegar M.A."/>
            <person name="Bagheri M."/>
            <person name="Makhdoumi A."/>
            <person name="Nikou M.M."/>
            <person name="Fazeli S.A.S."/>
            <person name="Schumann P."/>
            <person name="Sproer C."/>
            <person name="Sanchez-Porro C."/>
            <person name="Ventosa A."/>
        </authorList>
    </citation>
    <scope>NUCLEOTIDE SEQUENCE [LARGE SCALE GENOMIC DNA]</scope>
    <source>
        <strain evidence="1 2">DSM 23996</strain>
    </source>
</reference>
<dbReference type="AlphaFoldDB" id="A0A494ZX16"/>
<keyword evidence="2" id="KW-1185">Reference proteome</keyword>
<dbReference type="Proteomes" id="UP000269301">
    <property type="component" value="Unassembled WGS sequence"/>
</dbReference>
<proteinExistence type="predicted"/>
<comment type="caution">
    <text evidence="1">The sequence shown here is derived from an EMBL/GenBank/DDBJ whole genome shotgun (WGS) entry which is preliminary data.</text>
</comment>
<evidence type="ECO:0000313" key="2">
    <source>
        <dbReference type="Proteomes" id="UP000269301"/>
    </source>
</evidence>
<dbReference type="EMBL" id="RBZP01000014">
    <property type="protein sequence ID" value="RKQ31262.1"/>
    <property type="molecule type" value="Genomic_DNA"/>
</dbReference>
<organism evidence="1 2">
    <name type="scientific">Oceanobacillus halophilus</name>
    <dbReference type="NCBI Taxonomy" id="930130"/>
    <lineage>
        <taxon>Bacteria</taxon>
        <taxon>Bacillati</taxon>
        <taxon>Bacillota</taxon>
        <taxon>Bacilli</taxon>
        <taxon>Bacillales</taxon>
        <taxon>Bacillaceae</taxon>
        <taxon>Oceanobacillus</taxon>
    </lineage>
</organism>